<dbReference type="GO" id="GO:0005886">
    <property type="term" value="C:plasma membrane"/>
    <property type="evidence" value="ECO:0007669"/>
    <property type="project" value="UniProtKB-SubCell"/>
</dbReference>
<proteinExistence type="evidence at transcript level"/>
<evidence type="ECO:0000256" key="3">
    <source>
        <dbReference type="ARBA" id="ARBA00022622"/>
    </source>
</evidence>
<evidence type="ECO:0000313" key="6">
    <source>
        <dbReference type="EMBL" id="BAF63488.1"/>
    </source>
</evidence>
<sequence length="67" mass="6771">ELNVTAAASGNQFNLSTGVNTVTVTNALNITSPLAVYTIDAVLLPLDLFGNKTKTTAVASPPTSPPG</sequence>
<reference evidence="6" key="1">
    <citation type="journal article" date="2007" name="Planta">
        <title>Anoxia-enhanced expression of genes isolated by suppression subtractive hybridization from pondweed (Potamogeton distinctus A. Benn.) turions.</title>
        <authorList>
            <person name="Harada T."/>
            <person name="Satoh S."/>
            <person name="Yoshioka T."/>
            <person name="Ishizawa K."/>
        </authorList>
    </citation>
    <scope>NUCLEOTIDE SEQUENCE</scope>
    <source>
        <tissue evidence="6">Turion</tissue>
    </source>
</reference>
<keyword evidence="2" id="KW-1003">Cell membrane</keyword>
<dbReference type="GO" id="GO:0009834">
    <property type="term" value="P:plant-type secondary cell wall biogenesis"/>
    <property type="evidence" value="ECO:0007669"/>
    <property type="project" value="TreeGrafter"/>
</dbReference>
<feature type="non-terminal residue" evidence="6">
    <location>
        <position position="1"/>
    </location>
</feature>
<protein>
    <submittedName>
        <fullName evidence="6">Fasciclin-like arabinogalactan-protein</fullName>
    </submittedName>
</protein>
<dbReference type="AlphaFoldDB" id="A5LGK4"/>
<evidence type="ECO:0000256" key="5">
    <source>
        <dbReference type="ARBA" id="ARBA00023136"/>
    </source>
</evidence>
<evidence type="ECO:0000256" key="4">
    <source>
        <dbReference type="ARBA" id="ARBA00022729"/>
    </source>
</evidence>
<dbReference type="EMBL" id="AB271188">
    <property type="protein sequence ID" value="BAF63488.1"/>
    <property type="molecule type" value="mRNA"/>
</dbReference>
<keyword evidence="3" id="KW-0336">GPI-anchor</keyword>
<name>A5LGK4_POTDI</name>
<accession>A5LGK4</accession>
<dbReference type="PANTHER" id="PTHR32077:SF54">
    <property type="entry name" value="FASCICLIN-LIKE ARABINOGALACTAN PROTEIN 13-RELATED"/>
    <property type="match status" value="1"/>
</dbReference>
<keyword evidence="5" id="KW-0472">Membrane</keyword>
<keyword evidence="3" id="KW-0449">Lipoprotein</keyword>
<keyword evidence="4" id="KW-0732">Signal</keyword>
<keyword evidence="3" id="KW-0325">Glycoprotein</keyword>
<comment type="subcellular location">
    <subcellularLocation>
        <location evidence="1">Cell membrane</location>
        <topology evidence="1">Lipid-anchor</topology>
        <topology evidence="1">GPI-anchor</topology>
    </subcellularLocation>
</comment>
<feature type="non-terminal residue" evidence="6">
    <location>
        <position position="67"/>
    </location>
</feature>
<dbReference type="InterPro" id="IPR045003">
    <property type="entry name" value="FLA_A"/>
</dbReference>
<dbReference type="GO" id="GO:0098552">
    <property type="term" value="C:side of membrane"/>
    <property type="evidence" value="ECO:0007669"/>
    <property type="project" value="UniProtKB-KW"/>
</dbReference>
<evidence type="ECO:0000256" key="2">
    <source>
        <dbReference type="ARBA" id="ARBA00022475"/>
    </source>
</evidence>
<evidence type="ECO:0000256" key="1">
    <source>
        <dbReference type="ARBA" id="ARBA00004609"/>
    </source>
</evidence>
<dbReference type="PANTHER" id="PTHR32077">
    <property type="entry name" value="FASCICLIN-LIKE ARABINOGALACTAN PROTEIN"/>
    <property type="match status" value="1"/>
</dbReference>
<organism evidence="6">
    <name type="scientific">Potamogeton distinctus</name>
    <name type="common">Roundleaf pondweed</name>
    <dbReference type="NCBI Taxonomy" id="62344"/>
    <lineage>
        <taxon>Eukaryota</taxon>
        <taxon>Viridiplantae</taxon>
        <taxon>Streptophyta</taxon>
        <taxon>Embryophyta</taxon>
        <taxon>Tracheophyta</taxon>
        <taxon>Spermatophyta</taxon>
        <taxon>Magnoliopsida</taxon>
        <taxon>Liliopsida</taxon>
        <taxon>Potamogetonaceae</taxon>
        <taxon>Potamogeton</taxon>
    </lineage>
</organism>